<gene>
    <name evidence="2" type="ORF">GCM10011614_16960</name>
</gene>
<feature type="transmembrane region" description="Helical" evidence="1">
    <location>
        <begin position="23"/>
        <end position="46"/>
    </location>
</feature>
<reference evidence="2" key="1">
    <citation type="journal article" date="2014" name="Int. J. Syst. Evol. Microbiol.">
        <title>Complete genome sequence of Corynebacterium casei LMG S-19264T (=DSM 44701T), isolated from a smear-ripened cheese.</title>
        <authorList>
            <consortium name="US DOE Joint Genome Institute (JGI-PGF)"/>
            <person name="Walter F."/>
            <person name="Albersmeier A."/>
            <person name="Kalinowski J."/>
            <person name="Ruckert C."/>
        </authorList>
    </citation>
    <scope>NUCLEOTIDE SEQUENCE</scope>
    <source>
        <strain evidence="2">KCTC 32255</strain>
    </source>
</reference>
<keyword evidence="3" id="KW-1185">Reference proteome</keyword>
<reference evidence="2" key="2">
    <citation type="submission" date="2020-09" db="EMBL/GenBank/DDBJ databases">
        <authorList>
            <person name="Sun Q."/>
            <person name="Kim S."/>
        </authorList>
    </citation>
    <scope>NUCLEOTIDE SEQUENCE</scope>
    <source>
        <strain evidence="2">KCTC 32255</strain>
    </source>
</reference>
<name>A0A918PFG8_9SPHN</name>
<keyword evidence="1" id="KW-1133">Transmembrane helix</keyword>
<dbReference type="EMBL" id="BMZA01000004">
    <property type="protein sequence ID" value="GGZ02499.1"/>
    <property type="molecule type" value="Genomic_DNA"/>
</dbReference>
<keyword evidence="1" id="KW-0472">Membrane</keyword>
<dbReference type="Proteomes" id="UP000648075">
    <property type="component" value="Unassembled WGS sequence"/>
</dbReference>
<accession>A0A918PFG8</accession>
<dbReference type="RefSeq" id="WP_189620741.1">
    <property type="nucleotide sequence ID" value="NZ_BMZA01000004.1"/>
</dbReference>
<keyword evidence="1" id="KW-0812">Transmembrane</keyword>
<sequence length="51" mass="5356">MPIHPVNCRCQRCTPDVRPAPSLAASILAVAGFVAIVLVAVGVEALRGRLF</sequence>
<comment type="caution">
    <text evidence="2">The sequence shown here is derived from an EMBL/GenBank/DDBJ whole genome shotgun (WGS) entry which is preliminary data.</text>
</comment>
<evidence type="ECO:0000313" key="3">
    <source>
        <dbReference type="Proteomes" id="UP000648075"/>
    </source>
</evidence>
<proteinExistence type="predicted"/>
<organism evidence="2 3">
    <name type="scientific">Novosphingobium colocasiae</name>
    <dbReference type="NCBI Taxonomy" id="1256513"/>
    <lineage>
        <taxon>Bacteria</taxon>
        <taxon>Pseudomonadati</taxon>
        <taxon>Pseudomonadota</taxon>
        <taxon>Alphaproteobacteria</taxon>
        <taxon>Sphingomonadales</taxon>
        <taxon>Sphingomonadaceae</taxon>
        <taxon>Novosphingobium</taxon>
    </lineage>
</organism>
<dbReference type="AlphaFoldDB" id="A0A918PFG8"/>
<evidence type="ECO:0000313" key="2">
    <source>
        <dbReference type="EMBL" id="GGZ02499.1"/>
    </source>
</evidence>
<evidence type="ECO:0000256" key="1">
    <source>
        <dbReference type="SAM" id="Phobius"/>
    </source>
</evidence>
<protein>
    <submittedName>
        <fullName evidence="2">Uncharacterized protein</fullName>
    </submittedName>
</protein>